<dbReference type="AlphaFoldDB" id="A0ABD7D6Q4"/>
<keyword evidence="1" id="KW-0614">Plasmid</keyword>
<evidence type="ECO:0000313" key="1">
    <source>
        <dbReference type="EMBL" id="QRV39159.1"/>
    </source>
</evidence>
<dbReference type="RefSeq" id="WP_205030182.1">
    <property type="nucleotide sequence ID" value="NZ_CP070247.1"/>
</dbReference>
<dbReference type="EMBL" id="CP070247">
    <property type="protein sequence ID" value="QRV39159.1"/>
    <property type="molecule type" value="Genomic_DNA"/>
</dbReference>
<accession>A0ABD7D6Q4</accession>
<name>A0ABD7D6Q4_9ACTN</name>
<gene>
    <name evidence="1" type="ORF">I6J42_34330</name>
</gene>
<reference evidence="1 2" key="1">
    <citation type="submission" date="2021-02" db="EMBL/GenBank/DDBJ databases">
        <title>FDA dAtabase for Regulatory Grade micrObial Sequences (FDA-ARGOS): Supporting development and validation of Infectious Disease Dx tests.</title>
        <authorList>
            <person name="Sproer C."/>
            <person name="Gronow S."/>
            <person name="Severitt S."/>
            <person name="Schroder I."/>
            <person name="Tallon L."/>
            <person name="Sadzewicz L."/>
            <person name="Zhao X."/>
            <person name="Boylan J."/>
            <person name="Ott S."/>
            <person name="Bowen H."/>
            <person name="Vavikolanu K."/>
            <person name="Mehta A."/>
            <person name="Aluvathingal J."/>
            <person name="Nadendla S."/>
            <person name="Lowell S."/>
            <person name="Myers T."/>
            <person name="Yan Y."/>
            <person name="Sichtig H."/>
        </authorList>
    </citation>
    <scope>NUCLEOTIDE SEQUENCE [LARGE SCALE GENOMIC DNA]</scope>
    <source>
        <strain evidence="1 2">FDAARGOS_1212</strain>
        <plasmid evidence="1 2">unnamed3</plasmid>
    </source>
</reference>
<sequence length="52" mass="5644">MFIEHLAGTAVINTPERALSFIHANDNVGEAAASPMDSLRMIEAARRRLAHA</sequence>
<dbReference type="Proteomes" id="UP000623926">
    <property type="component" value="Plasmid unnamed3"/>
</dbReference>
<proteinExistence type="predicted"/>
<geneLocation type="plasmid" evidence="1 2">
    <name>unnamed3</name>
</geneLocation>
<protein>
    <submittedName>
        <fullName evidence="1">Uncharacterized protein</fullName>
    </submittedName>
</protein>
<organism evidence="1 2">
    <name type="scientific">Streptomyces californicus</name>
    <dbReference type="NCBI Taxonomy" id="67351"/>
    <lineage>
        <taxon>Bacteria</taxon>
        <taxon>Bacillati</taxon>
        <taxon>Actinomycetota</taxon>
        <taxon>Actinomycetes</taxon>
        <taxon>Kitasatosporales</taxon>
        <taxon>Streptomycetaceae</taxon>
        <taxon>Streptomyces</taxon>
    </lineage>
</organism>
<evidence type="ECO:0000313" key="2">
    <source>
        <dbReference type="Proteomes" id="UP000623926"/>
    </source>
</evidence>